<dbReference type="Proteomes" id="UP000075683">
    <property type="component" value="Unassembled WGS sequence"/>
</dbReference>
<evidence type="ECO:0000313" key="3">
    <source>
        <dbReference type="Proteomes" id="UP000075683"/>
    </source>
</evidence>
<proteinExistence type="predicted"/>
<dbReference type="STRING" id="301148.B4135_0649"/>
<dbReference type="EMBL" id="LQYT01000002">
    <property type="protein sequence ID" value="KYD23120.1"/>
    <property type="molecule type" value="Genomic_DNA"/>
</dbReference>
<sequence length="128" mass="14382">MGEIQSGFNEKGRGFYCHECENFWRKTIRPQLRREGAASAPEKWDGTYTGILESMDSGERGREPVGEMGRSQFPDHGRTQGRLRPSFIRKTRLSGHAGTSVAAPFIRNKRLTAADWDAALLTGEKQLL</sequence>
<protein>
    <submittedName>
        <fullName evidence="2">Uncharacterized protein</fullName>
    </submittedName>
</protein>
<organism evidence="2 3">
    <name type="scientific">Caldibacillus debilis</name>
    <dbReference type="NCBI Taxonomy" id="301148"/>
    <lineage>
        <taxon>Bacteria</taxon>
        <taxon>Bacillati</taxon>
        <taxon>Bacillota</taxon>
        <taxon>Bacilli</taxon>
        <taxon>Bacillales</taxon>
        <taxon>Bacillaceae</taxon>
        <taxon>Caldibacillus</taxon>
    </lineage>
</organism>
<accession>A0A150MF05</accession>
<evidence type="ECO:0000256" key="1">
    <source>
        <dbReference type="SAM" id="MobiDB-lite"/>
    </source>
</evidence>
<gene>
    <name evidence="2" type="ORF">B4135_0649</name>
</gene>
<reference evidence="2 3" key="1">
    <citation type="submission" date="2016-01" db="EMBL/GenBank/DDBJ databases">
        <title>Draft Genome Sequences of Seven Thermophilic Sporeformers Isolated from Foods.</title>
        <authorList>
            <person name="Berendsen E.M."/>
            <person name="Wells-Bennik M.H."/>
            <person name="Krawcyk A.O."/>
            <person name="De Jong A."/>
            <person name="Holsappel S."/>
            <person name="Eijlander R.T."/>
            <person name="Kuipers O.P."/>
        </authorList>
    </citation>
    <scope>NUCLEOTIDE SEQUENCE [LARGE SCALE GENOMIC DNA]</scope>
    <source>
        <strain evidence="2 3">B4135</strain>
    </source>
</reference>
<name>A0A150MF05_9BACI</name>
<comment type="caution">
    <text evidence="2">The sequence shown here is derived from an EMBL/GenBank/DDBJ whole genome shotgun (WGS) entry which is preliminary data.</text>
</comment>
<evidence type="ECO:0000313" key="2">
    <source>
        <dbReference type="EMBL" id="KYD23120.1"/>
    </source>
</evidence>
<feature type="region of interest" description="Disordered" evidence="1">
    <location>
        <begin position="34"/>
        <end position="85"/>
    </location>
</feature>
<dbReference type="AlphaFoldDB" id="A0A150MF05"/>